<dbReference type="GO" id="GO:0004888">
    <property type="term" value="F:transmembrane signaling receptor activity"/>
    <property type="evidence" value="ECO:0007669"/>
    <property type="project" value="InterPro"/>
</dbReference>
<dbReference type="InterPro" id="IPR051310">
    <property type="entry name" value="MCP_chemotaxis"/>
</dbReference>
<organism evidence="8 9">
    <name type="scientific">Caproicibacterium argilliputei</name>
    <dbReference type="NCBI Taxonomy" id="3030016"/>
    <lineage>
        <taxon>Bacteria</taxon>
        <taxon>Bacillati</taxon>
        <taxon>Bacillota</taxon>
        <taxon>Clostridia</taxon>
        <taxon>Eubacteriales</taxon>
        <taxon>Oscillospiraceae</taxon>
        <taxon>Caproicibacterium</taxon>
    </lineage>
</organism>
<dbReference type="SMART" id="SM00304">
    <property type="entry name" value="HAMP"/>
    <property type="match status" value="1"/>
</dbReference>
<feature type="transmembrane region" description="Helical" evidence="5">
    <location>
        <begin position="193"/>
        <end position="214"/>
    </location>
</feature>
<evidence type="ECO:0000259" key="6">
    <source>
        <dbReference type="PROSITE" id="PS50111"/>
    </source>
</evidence>
<dbReference type="GO" id="GO:0007165">
    <property type="term" value="P:signal transduction"/>
    <property type="evidence" value="ECO:0007669"/>
    <property type="project" value="UniProtKB-KW"/>
</dbReference>
<sequence length="566" mass="60482">MKKRSNMSIRQRLIAGFSAMIVISIVLGFAGIFAVQKSSELETDMEERINSLPQISDAMMDTRSIQSLSEAALVAAFANDDASQQIATLTKTIKAKDADYRSKSAAVIASTLTSEWNTKLTNAQKLYEDTYYPKLQEVLEAAQTKGGAQNASSMLQEVNKTGNQILEVYDQYMATRQKNAQVSYEAGHQDSTIVFYSLIAIMAVGLILSIILTLRITKSISKPMTELSQCAVQFSEGDLQVRVQYESSDEIGVTATALNGAFAALQKVVGEVSQVLTDIAKGKCDHNEIRAYKGDFQPISTALNIILKNLNDIFSSIHEAADQVESGSSEVANGAQALAQGATEQASSVEELSSQIDEVSGKIQETSANITEISNKVGTTADNATTGNEQMTQMLTAMQNIASASEEIGKIIKVIDDIAFQTNILALNASVEAARAGEAGKGFAVVAEEVRNLASRSADAAKQTSGLIENSVSKVQDGLTLADSTAKALSEITENIGKINDKLGEIENASTAQATAISQITQGVDQVSAVVQTNSATAEESAAASEELSKQAEKLKEQINWIQLRK</sequence>
<dbReference type="KEGG" id="carl:PXC00_04755"/>
<evidence type="ECO:0000256" key="1">
    <source>
        <dbReference type="ARBA" id="ARBA00022500"/>
    </source>
</evidence>
<dbReference type="InterPro" id="IPR004090">
    <property type="entry name" value="Chemotax_Me-accpt_rcpt"/>
</dbReference>
<accession>A0AA97DB75</accession>
<reference evidence="9" key="3">
    <citation type="submission" date="2024-06" db="EMBL/GenBank/DDBJ databases">
        <authorList>
            <person name="Zeng C."/>
        </authorList>
    </citation>
    <scope>NUCLEOTIDE SEQUENCE [LARGE SCALE GENOMIC DNA]</scope>
    <source>
        <strain evidence="9">ZCY20-5</strain>
    </source>
</reference>
<dbReference type="Proteomes" id="UP001300604">
    <property type="component" value="Chromosome"/>
</dbReference>
<dbReference type="Gene3D" id="1.10.287.950">
    <property type="entry name" value="Methyl-accepting chemotaxis protein"/>
    <property type="match status" value="1"/>
</dbReference>
<dbReference type="AlphaFoldDB" id="A0AA97DB75"/>
<protein>
    <submittedName>
        <fullName evidence="8">Methyl-accepting chemotaxis protein</fullName>
    </submittedName>
</protein>
<dbReference type="PROSITE" id="PS50111">
    <property type="entry name" value="CHEMOTAXIS_TRANSDUC_2"/>
    <property type="match status" value="1"/>
</dbReference>
<reference evidence="8 9" key="2">
    <citation type="submission" date="2024-06" db="EMBL/GenBank/DDBJ databases">
        <title>Caproicibacterium argilliputei sp. nov, a novel caproic acid producing anaerobic bacterium isolated from pit mud.</title>
        <authorList>
            <person name="Xia S."/>
        </authorList>
    </citation>
    <scope>NUCLEOTIDE SEQUENCE [LARGE SCALE GENOMIC DNA]</scope>
    <source>
        <strain evidence="8 9">ZCY20-5</strain>
    </source>
</reference>
<dbReference type="Pfam" id="PF12729">
    <property type="entry name" value="4HB_MCP_1"/>
    <property type="match status" value="1"/>
</dbReference>
<feature type="domain" description="HAMP" evidence="7">
    <location>
        <begin position="218"/>
        <end position="270"/>
    </location>
</feature>
<dbReference type="CDD" id="cd11386">
    <property type="entry name" value="MCP_signal"/>
    <property type="match status" value="1"/>
</dbReference>
<keyword evidence="1" id="KW-0145">Chemotaxis</keyword>
<dbReference type="PROSITE" id="PS50885">
    <property type="entry name" value="HAMP"/>
    <property type="match status" value="1"/>
</dbReference>
<comment type="similarity">
    <text evidence="2">Belongs to the methyl-accepting chemotaxis (MCP) protein family.</text>
</comment>
<dbReference type="GO" id="GO:0005886">
    <property type="term" value="C:plasma membrane"/>
    <property type="evidence" value="ECO:0007669"/>
    <property type="project" value="TreeGrafter"/>
</dbReference>
<dbReference type="GO" id="GO:0006935">
    <property type="term" value="P:chemotaxis"/>
    <property type="evidence" value="ECO:0007669"/>
    <property type="project" value="UniProtKB-KW"/>
</dbReference>
<dbReference type="InterPro" id="IPR003660">
    <property type="entry name" value="HAMP_dom"/>
</dbReference>
<evidence type="ECO:0000256" key="5">
    <source>
        <dbReference type="SAM" id="Phobius"/>
    </source>
</evidence>
<evidence type="ECO:0000256" key="2">
    <source>
        <dbReference type="ARBA" id="ARBA00029447"/>
    </source>
</evidence>
<keyword evidence="3" id="KW-0807">Transducer</keyword>
<dbReference type="CDD" id="cd06225">
    <property type="entry name" value="HAMP"/>
    <property type="match status" value="1"/>
</dbReference>
<evidence type="ECO:0000256" key="3">
    <source>
        <dbReference type="PROSITE-ProRule" id="PRU00284"/>
    </source>
</evidence>
<dbReference type="PRINTS" id="PR00260">
    <property type="entry name" value="CHEMTRNSDUCR"/>
</dbReference>
<feature type="transmembrane region" description="Helical" evidence="5">
    <location>
        <begin position="12"/>
        <end position="35"/>
    </location>
</feature>
<dbReference type="SMART" id="SM00283">
    <property type="entry name" value="MA"/>
    <property type="match status" value="1"/>
</dbReference>
<evidence type="ECO:0000313" key="8">
    <source>
        <dbReference type="EMBL" id="WOC33189.1"/>
    </source>
</evidence>
<feature type="domain" description="Methyl-accepting transducer" evidence="6">
    <location>
        <begin position="320"/>
        <end position="549"/>
    </location>
</feature>
<gene>
    <name evidence="8" type="ORF">PXC00_04755</name>
</gene>
<keyword evidence="5" id="KW-0472">Membrane</keyword>
<name>A0AA97DB75_9FIRM</name>
<keyword evidence="9" id="KW-1185">Reference proteome</keyword>
<dbReference type="Pfam" id="PF00015">
    <property type="entry name" value="MCPsignal"/>
    <property type="match status" value="1"/>
</dbReference>
<evidence type="ECO:0000256" key="4">
    <source>
        <dbReference type="SAM" id="Coils"/>
    </source>
</evidence>
<evidence type="ECO:0000313" key="9">
    <source>
        <dbReference type="Proteomes" id="UP001300604"/>
    </source>
</evidence>
<dbReference type="PANTHER" id="PTHR43531:SF11">
    <property type="entry name" value="METHYL-ACCEPTING CHEMOTAXIS PROTEIN 3"/>
    <property type="match status" value="1"/>
</dbReference>
<dbReference type="RefSeq" id="WP_275844410.1">
    <property type="nucleotide sequence ID" value="NZ_CP135996.1"/>
</dbReference>
<feature type="coiled-coil region" evidence="4">
    <location>
        <begin position="538"/>
        <end position="565"/>
    </location>
</feature>
<dbReference type="InterPro" id="IPR024478">
    <property type="entry name" value="HlyB_4HB_MCP"/>
</dbReference>
<dbReference type="Pfam" id="PF00672">
    <property type="entry name" value="HAMP"/>
    <property type="match status" value="1"/>
</dbReference>
<keyword evidence="4" id="KW-0175">Coiled coil</keyword>
<keyword evidence="5" id="KW-1133">Transmembrane helix</keyword>
<keyword evidence="5" id="KW-0812">Transmembrane</keyword>
<reference evidence="9" key="1">
    <citation type="submission" date="2024-06" db="EMBL/GenBank/DDBJ databases">
        <title>Caproicibacterium argilliputei sp. nov, a novel caproic acid producing anaerobic bacterium isolated from pit mud.</title>
        <authorList>
            <person name="Zeng C."/>
        </authorList>
    </citation>
    <scope>NUCLEOTIDE SEQUENCE [LARGE SCALE GENOMIC DNA]</scope>
    <source>
        <strain evidence="9">ZCY20-5</strain>
    </source>
</reference>
<dbReference type="EMBL" id="CP135996">
    <property type="protein sequence ID" value="WOC33189.1"/>
    <property type="molecule type" value="Genomic_DNA"/>
</dbReference>
<dbReference type="Gene3D" id="6.10.340.10">
    <property type="match status" value="1"/>
</dbReference>
<dbReference type="PANTHER" id="PTHR43531">
    <property type="entry name" value="PROTEIN ICFG"/>
    <property type="match status" value="1"/>
</dbReference>
<dbReference type="SUPFAM" id="SSF58104">
    <property type="entry name" value="Methyl-accepting chemotaxis protein (MCP) signaling domain"/>
    <property type="match status" value="1"/>
</dbReference>
<evidence type="ECO:0000259" key="7">
    <source>
        <dbReference type="PROSITE" id="PS50885"/>
    </source>
</evidence>
<dbReference type="InterPro" id="IPR004089">
    <property type="entry name" value="MCPsignal_dom"/>
</dbReference>
<proteinExistence type="inferred from homology"/>